<sequence length="87" mass="9821">MCSNLVVNDYIYVNTIPKIQEFINKCSNIGTLNVNIDKMSKIAVLINLIELTVILSNFVLMDYGTGALFGCPTRDEKDYAEEFLHNT</sequence>
<evidence type="ECO:0000256" key="5">
    <source>
        <dbReference type="ARBA" id="ARBA00023146"/>
    </source>
</evidence>
<evidence type="ECO:0000256" key="6">
    <source>
        <dbReference type="SAM" id="Phobius"/>
    </source>
</evidence>
<dbReference type="InterPro" id="IPR025709">
    <property type="entry name" value="Leu_tRNA-synth_edit"/>
</dbReference>
<dbReference type="Gene3D" id="3.90.740.10">
    <property type="entry name" value="Valyl/Leucyl/Isoleucyl-tRNA synthetase, editing domain"/>
    <property type="match status" value="1"/>
</dbReference>
<dbReference type="Proteomes" id="UP000244992">
    <property type="component" value="Chromosome I"/>
</dbReference>
<keyword evidence="5" id="KW-0030">Aminoacyl-tRNA synthetase</keyword>
<dbReference type="GO" id="GO:0005524">
    <property type="term" value="F:ATP binding"/>
    <property type="evidence" value="ECO:0007669"/>
    <property type="project" value="UniProtKB-KW"/>
</dbReference>
<keyword evidence="3" id="KW-0067">ATP-binding</keyword>
<dbReference type="SUPFAM" id="SSF50677">
    <property type="entry name" value="ValRS/IleRS/LeuRS editing domain"/>
    <property type="match status" value="1"/>
</dbReference>
<dbReference type="RefSeq" id="WP_012461255.1">
    <property type="nucleotide sequence ID" value="NZ_LS398550.1"/>
</dbReference>
<evidence type="ECO:0000256" key="1">
    <source>
        <dbReference type="ARBA" id="ARBA00022598"/>
    </source>
</evidence>
<feature type="domain" description="Leucyl-tRNA synthetase editing" evidence="7">
    <location>
        <begin position="15"/>
        <end position="80"/>
    </location>
</feature>
<name>A0A2U3RCJ2_ORITS</name>
<gene>
    <name evidence="8" type="primary">leuS</name>
    <name evidence="8" type="ORF">KATO_01761</name>
</gene>
<dbReference type="GO" id="GO:0006418">
    <property type="term" value="P:tRNA aminoacylation for protein translation"/>
    <property type="evidence" value="ECO:0007669"/>
    <property type="project" value="InterPro"/>
</dbReference>
<evidence type="ECO:0000256" key="4">
    <source>
        <dbReference type="ARBA" id="ARBA00022917"/>
    </source>
</evidence>
<keyword evidence="2" id="KW-0547">Nucleotide-binding</keyword>
<organism evidence="8 9">
    <name type="scientific">Orientia tsutsugamushi</name>
    <name type="common">Rickettsia tsutsugamushi</name>
    <dbReference type="NCBI Taxonomy" id="784"/>
    <lineage>
        <taxon>Bacteria</taxon>
        <taxon>Pseudomonadati</taxon>
        <taxon>Pseudomonadota</taxon>
        <taxon>Alphaproteobacteria</taxon>
        <taxon>Rickettsiales</taxon>
        <taxon>Rickettsiaceae</taxon>
        <taxon>Rickettsieae</taxon>
        <taxon>Orientia</taxon>
    </lineage>
</organism>
<dbReference type="GO" id="GO:0002161">
    <property type="term" value="F:aminoacyl-tRNA deacylase activity"/>
    <property type="evidence" value="ECO:0007669"/>
    <property type="project" value="InterPro"/>
</dbReference>
<dbReference type="AlphaFoldDB" id="A0A2U3RCJ2"/>
<evidence type="ECO:0000256" key="2">
    <source>
        <dbReference type="ARBA" id="ARBA00022741"/>
    </source>
</evidence>
<evidence type="ECO:0000313" key="9">
    <source>
        <dbReference type="Proteomes" id="UP000244992"/>
    </source>
</evidence>
<evidence type="ECO:0000259" key="7">
    <source>
        <dbReference type="Pfam" id="PF13603"/>
    </source>
</evidence>
<evidence type="ECO:0000313" key="8">
    <source>
        <dbReference type="EMBL" id="SPR10888.1"/>
    </source>
</evidence>
<keyword evidence="6" id="KW-1133">Transmembrane helix</keyword>
<dbReference type="GO" id="GO:0004812">
    <property type="term" value="F:aminoacyl-tRNA ligase activity"/>
    <property type="evidence" value="ECO:0007669"/>
    <property type="project" value="UniProtKB-KW"/>
</dbReference>
<keyword evidence="4" id="KW-0648">Protein biosynthesis</keyword>
<keyword evidence="6" id="KW-0472">Membrane</keyword>
<feature type="transmembrane region" description="Helical" evidence="6">
    <location>
        <begin position="42"/>
        <end position="60"/>
    </location>
</feature>
<proteinExistence type="predicted"/>
<evidence type="ECO:0000256" key="3">
    <source>
        <dbReference type="ARBA" id="ARBA00022840"/>
    </source>
</evidence>
<dbReference type="EMBL" id="LS398550">
    <property type="protein sequence ID" value="SPR10888.1"/>
    <property type="molecule type" value="Genomic_DNA"/>
</dbReference>
<keyword evidence="6" id="KW-0812">Transmembrane</keyword>
<accession>A0A2U3RCJ2</accession>
<reference evidence="9" key="1">
    <citation type="submission" date="2018-03" db="EMBL/GenBank/DDBJ databases">
        <authorList>
            <person name="Batty M. E."/>
            <person name="Batty M E."/>
        </authorList>
    </citation>
    <scope>NUCLEOTIDE SEQUENCE [LARGE SCALE GENOMIC DNA]</scope>
</reference>
<dbReference type="Pfam" id="PF13603">
    <property type="entry name" value="tRNA-synt_1_2"/>
    <property type="match status" value="1"/>
</dbReference>
<keyword evidence="1 8" id="KW-0436">Ligase</keyword>
<dbReference type="InterPro" id="IPR009008">
    <property type="entry name" value="Val/Leu/Ile-tRNA-synth_edit"/>
</dbReference>
<protein>
    <submittedName>
        <fullName evidence="8">Leucine--tRNA ligase</fullName>
    </submittedName>
</protein>